<organism evidence="2 3">
    <name type="scientific">Caldibacillus debilis GB1</name>
    <dbReference type="NCBI Taxonomy" id="1339248"/>
    <lineage>
        <taxon>Bacteria</taxon>
        <taxon>Bacillati</taxon>
        <taxon>Bacillota</taxon>
        <taxon>Bacilli</taxon>
        <taxon>Bacillales</taxon>
        <taxon>Bacillaceae</taxon>
        <taxon>Caldibacillus</taxon>
    </lineage>
</organism>
<evidence type="ECO:0000313" key="2">
    <source>
        <dbReference type="EMBL" id="RKO61026.1"/>
    </source>
</evidence>
<comment type="caution">
    <text evidence="2">The sequence shown here is derived from an EMBL/GenBank/DDBJ whole genome shotgun (WGS) entry which is preliminary data.</text>
</comment>
<dbReference type="EMBL" id="AZRV01000047">
    <property type="protein sequence ID" value="RKO61026.1"/>
    <property type="molecule type" value="Genomic_DNA"/>
</dbReference>
<dbReference type="AlphaFoldDB" id="A0A420VBW5"/>
<accession>A0A420VBW5</accession>
<keyword evidence="1" id="KW-0812">Transmembrane</keyword>
<reference evidence="2 3" key="1">
    <citation type="submission" date="2013-12" db="EMBL/GenBank/DDBJ databases">
        <title>Genome and proteome characterization of Caldibacillus debilis GB1 derived from a cellulolytic aero-tolerant co-culture.</title>
        <authorList>
            <person name="Wushke S.T."/>
            <person name="Zhang X."/>
            <person name="Fristensky B."/>
            <person name="Wilkins J.A."/>
            <person name="Levin D.B."/>
            <person name="Sparling R."/>
        </authorList>
    </citation>
    <scope>NUCLEOTIDE SEQUENCE [LARGE SCALE GENOMIC DNA]</scope>
    <source>
        <strain evidence="2 3">GB1</strain>
    </source>
</reference>
<evidence type="ECO:0000313" key="3">
    <source>
        <dbReference type="Proteomes" id="UP000286235"/>
    </source>
</evidence>
<evidence type="ECO:0000256" key="1">
    <source>
        <dbReference type="SAM" id="Phobius"/>
    </source>
</evidence>
<protein>
    <submittedName>
        <fullName evidence="2">Uncharacterized protein</fullName>
    </submittedName>
</protein>
<proteinExistence type="predicted"/>
<sequence length="80" mass="8963">MRNDPFFGEGILADRICGNVHKIFTELLPIVQKPHRKQHIPRDKLIIDRTLRSGNMVAVIVGLLISTAIGIYIANEVSVE</sequence>
<feature type="transmembrane region" description="Helical" evidence="1">
    <location>
        <begin position="54"/>
        <end position="74"/>
    </location>
</feature>
<keyword evidence="3" id="KW-1185">Reference proteome</keyword>
<gene>
    <name evidence="2" type="ORF">Cdeb_01931</name>
</gene>
<keyword evidence="1" id="KW-0472">Membrane</keyword>
<name>A0A420VBW5_9BACI</name>
<keyword evidence="1" id="KW-1133">Transmembrane helix</keyword>
<dbReference type="Proteomes" id="UP000286235">
    <property type="component" value="Unassembled WGS sequence"/>
</dbReference>